<feature type="non-terminal residue" evidence="1">
    <location>
        <position position="1"/>
    </location>
</feature>
<gene>
    <name evidence="1" type="ORF">BDQ12DRAFT_618949</name>
</gene>
<dbReference type="STRING" id="68775.A0A5C3LF29"/>
<protein>
    <submittedName>
        <fullName evidence="1">Uncharacterized protein</fullName>
    </submittedName>
</protein>
<keyword evidence="2" id="KW-1185">Reference proteome</keyword>
<reference evidence="1 2" key="1">
    <citation type="journal article" date="2019" name="Nat. Ecol. Evol.">
        <title>Megaphylogeny resolves global patterns of mushroom evolution.</title>
        <authorList>
            <person name="Varga T."/>
            <person name="Krizsan K."/>
            <person name="Foldi C."/>
            <person name="Dima B."/>
            <person name="Sanchez-Garcia M."/>
            <person name="Sanchez-Ramirez S."/>
            <person name="Szollosi G.J."/>
            <person name="Szarkandi J.G."/>
            <person name="Papp V."/>
            <person name="Albert L."/>
            <person name="Andreopoulos W."/>
            <person name="Angelini C."/>
            <person name="Antonin V."/>
            <person name="Barry K.W."/>
            <person name="Bougher N.L."/>
            <person name="Buchanan P."/>
            <person name="Buyck B."/>
            <person name="Bense V."/>
            <person name="Catcheside P."/>
            <person name="Chovatia M."/>
            <person name="Cooper J."/>
            <person name="Damon W."/>
            <person name="Desjardin D."/>
            <person name="Finy P."/>
            <person name="Geml J."/>
            <person name="Haridas S."/>
            <person name="Hughes K."/>
            <person name="Justo A."/>
            <person name="Karasinski D."/>
            <person name="Kautmanova I."/>
            <person name="Kiss B."/>
            <person name="Kocsube S."/>
            <person name="Kotiranta H."/>
            <person name="LaButti K.M."/>
            <person name="Lechner B.E."/>
            <person name="Liimatainen K."/>
            <person name="Lipzen A."/>
            <person name="Lukacs Z."/>
            <person name="Mihaltcheva S."/>
            <person name="Morgado L.N."/>
            <person name="Niskanen T."/>
            <person name="Noordeloos M.E."/>
            <person name="Ohm R.A."/>
            <person name="Ortiz-Santana B."/>
            <person name="Ovrebo C."/>
            <person name="Racz N."/>
            <person name="Riley R."/>
            <person name="Savchenko A."/>
            <person name="Shiryaev A."/>
            <person name="Soop K."/>
            <person name="Spirin V."/>
            <person name="Szebenyi C."/>
            <person name="Tomsovsky M."/>
            <person name="Tulloss R.E."/>
            <person name="Uehling J."/>
            <person name="Grigoriev I.V."/>
            <person name="Vagvolgyi C."/>
            <person name="Papp T."/>
            <person name="Martin F.M."/>
            <person name="Miettinen O."/>
            <person name="Hibbett D.S."/>
            <person name="Nagy L.G."/>
        </authorList>
    </citation>
    <scope>NUCLEOTIDE SEQUENCE [LARGE SCALE GENOMIC DNA]</scope>
    <source>
        <strain evidence="1 2">CBS 166.37</strain>
    </source>
</reference>
<organism evidence="1 2">
    <name type="scientific">Crucibulum laeve</name>
    <dbReference type="NCBI Taxonomy" id="68775"/>
    <lineage>
        <taxon>Eukaryota</taxon>
        <taxon>Fungi</taxon>
        <taxon>Dikarya</taxon>
        <taxon>Basidiomycota</taxon>
        <taxon>Agaricomycotina</taxon>
        <taxon>Agaricomycetes</taxon>
        <taxon>Agaricomycetidae</taxon>
        <taxon>Agaricales</taxon>
        <taxon>Agaricineae</taxon>
        <taxon>Nidulariaceae</taxon>
        <taxon>Crucibulum</taxon>
    </lineage>
</organism>
<dbReference type="Proteomes" id="UP000308652">
    <property type="component" value="Unassembled WGS sequence"/>
</dbReference>
<accession>A0A5C3LF29</accession>
<dbReference type="AlphaFoldDB" id="A0A5C3LF29"/>
<name>A0A5C3LF29_9AGAR</name>
<sequence length="59" mass="6373">VAHDSNTSLKLLDGLPINDIIRHVFSALGENGVIRSAEAHSCNKCTHKYKGTADITVQL</sequence>
<proteinExistence type="predicted"/>
<dbReference type="EMBL" id="ML213759">
    <property type="protein sequence ID" value="TFK31408.1"/>
    <property type="molecule type" value="Genomic_DNA"/>
</dbReference>
<evidence type="ECO:0000313" key="1">
    <source>
        <dbReference type="EMBL" id="TFK31408.1"/>
    </source>
</evidence>
<evidence type="ECO:0000313" key="2">
    <source>
        <dbReference type="Proteomes" id="UP000308652"/>
    </source>
</evidence>
<dbReference type="OrthoDB" id="2527272at2759"/>